<dbReference type="OrthoDB" id="420046at2759"/>
<proteinExistence type="predicted"/>
<reference evidence="3 4" key="1">
    <citation type="submission" date="2020-06" db="EMBL/GenBank/DDBJ databases">
        <title>Transcriptomic and genomic resources for Thalictrum thalictroides and T. hernandezii: Facilitating candidate gene discovery in an emerging model plant lineage.</title>
        <authorList>
            <person name="Arias T."/>
            <person name="Riano-Pachon D.M."/>
            <person name="Di Stilio V.S."/>
        </authorList>
    </citation>
    <scope>NUCLEOTIDE SEQUENCE [LARGE SCALE GENOMIC DNA]</scope>
    <source>
        <strain evidence="4">cv. WT478/WT964</strain>
        <tissue evidence="3">Leaves</tissue>
    </source>
</reference>
<dbReference type="InterPro" id="IPR015424">
    <property type="entry name" value="PyrdxlP-dep_Trfase"/>
</dbReference>
<dbReference type="InterPro" id="IPR015421">
    <property type="entry name" value="PyrdxlP-dep_Trfase_major"/>
</dbReference>
<dbReference type="EMBL" id="JABWDY010011210">
    <property type="protein sequence ID" value="KAF5199986.1"/>
    <property type="molecule type" value="Genomic_DNA"/>
</dbReference>
<feature type="domain" description="Aminotransferase class V" evidence="2">
    <location>
        <begin position="71"/>
        <end position="213"/>
    </location>
</feature>
<dbReference type="Pfam" id="PF00266">
    <property type="entry name" value="Aminotran_5"/>
    <property type="match status" value="1"/>
</dbReference>
<evidence type="ECO:0000313" key="4">
    <source>
        <dbReference type="Proteomes" id="UP000554482"/>
    </source>
</evidence>
<dbReference type="Gene3D" id="3.40.640.10">
    <property type="entry name" value="Type I PLP-dependent aspartate aminotransferase-like (Major domain)"/>
    <property type="match status" value="1"/>
</dbReference>
<dbReference type="PANTHER" id="PTHR43586">
    <property type="entry name" value="CYSTEINE DESULFURASE"/>
    <property type="match status" value="1"/>
</dbReference>
<gene>
    <name evidence="3" type="ORF">FRX31_010424</name>
</gene>
<keyword evidence="4" id="KW-1185">Reference proteome</keyword>
<dbReference type="Proteomes" id="UP000554482">
    <property type="component" value="Unassembled WGS sequence"/>
</dbReference>
<dbReference type="InterPro" id="IPR000192">
    <property type="entry name" value="Aminotrans_V_dom"/>
</dbReference>
<evidence type="ECO:0000256" key="1">
    <source>
        <dbReference type="ARBA" id="ARBA00022898"/>
    </source>
</evidence>
<evidence type="ECO:0000259" key="2">
    <source>
        <dbReference type="Pfam" id="PF00266"/>
    </source>
</evidence>
<accession>A0A7J6WRJ7</accession>
<evidence type="ECO:0000313" key="3">
    <source>
        <dbReference type="EMBL" id="KAF5199986.1"/>
    </source>
</evidence>
<protein>
    <recommendedName>
        <fullName evidence="2">Aminotransferase class V domain-containing protein</fullName>
    </recommendedName>
</protein>
<dbReference type="SUPFAM" id="SSF53383">
    <property type="entry name" value="PLP-dependent transferases"/>
    <property type="match status" value="1"/>
</dbReference>
<dbReference type="AlphaFoldDB" id="A0A7J6WRJ7"/>
<name>A0A7J6WRJ7_THATH</name>
<dbReference type="PANTHER" id="PTHR43586:SF8">
    <property type="entry name" value="CYSTEINE DESULFURASE 1, CHLOROPLASTIC"/>
    <property type="match status" value="1"/>
</dbReference>
<comment type="caution">
    <text evidence="3">The sequence shown here is derived from an EMBL/GenBank/DDBJ whole genome shotgun (WGS) entry which is preliminary data.</text>
</comment>
<keyword evidence="1" id="KW-0663">Pyridoxal phosphate</keyword>
<organism evidence="3 4">
    <name type="scientific">Thalictrum thalictroides</name>
    <name type="common">Rue-anemone</name>
    <name type="synonym">Anemone thalictroides</name>
    <dbReference type="NCBI Taxonomy" id="46969"/>
    <lineage>
        <taxon>Eukaryota</taxon>
        <taxon>Viridiplantae</taxon>
        <taxon>Streptophyta</taxon>
        <taxon>Embryophyta</taxon>
        <taxon>Tracheophyta</taxon>
        <taxon>Spermatophyta</taxon>
        <taxon>Magnoliopsida</taxon>
        <taxon>Ranunculales</taxon>
        <taxon>Ranunculaceae</taxon>
        <taxon>Thalictroideae</taxon>
        <taxon>Thalictrum</taxon>
    </lineage>
</organism>
<sequence length="239" mass="27031">MNCFTVHCYVAAVQWWQRALLPTEQYSIELHTLSHLRYKFDIDSGVHINILFLVAVDVLKSLLFAASTPYVQIDLQSGELEGYDAIFLSPHKFVGGPGTPGILLMSKSLYYLKSSAPSTCGGGTVSFVNGFNEHDTLYYNSIEEREDAGTPPIVQKIRAALAFWSKEYMGNHLIETQENLWIHRALKRLLPNPNIHVLGNTSVKRQPILSFFIYTTSFDQEKEGRDHSGYLERKSNNEG</sequence>